<dbReference type="Proteomes" id="UP000577362">
    <property type="component" value="Unassembled WGS sequence"/>
</dbReference>
<evidence type="ECO:0000313" key="7">
    <source>
        <dbReference type="EMBL" id="MBB4016911.1"/>
    </source>
</evidence>
<dbReference type="GO" id="GO:0003677">
    <property type="term" value="F:DNA binding"/>
    <property type="evidence" value="ECO:0007669"/>
    <property type="project" value="UniProtKB-KW"/>
</dbReference>
<keyword evidence="8" id="KW-1185">Reference proteome</keyword>
<accession>A0A840BTY0</accession>
<dbReference type="InterPro" id="IPR050336">
    <property type="entry name" value="Chromosome_partition/occlusion"/>
</dbReference>
<dbReference type="InterPro" id="IPR036086">
    <property type="entry name" value="ParB/Sulfiredoxin_sf"/>
</dbReference>
<evidence type="ECO:0000259" key="6">
    <source>
        <dbReference type="SMART" id="SM00470"/>
    </source>
</evidence>
<dbReference type="EMBL" id="JACIEN010000002">
    <property type="protein sequence ID" value="MBB4016911.1"/>
    <property type="molecule type" value="Genomic_DNA"/>
</dbReference>
<dbReference type="Gene3D" id="1.10.10.2830">
    <property type="match status" value="1"/>
</dbReference>
<dbReference type="GO" id="GO:0007059">
    <property type="term" value="P:chromosome segregation"/>
    <property type="evidence" value="ECO:0007669"/>
    <property type="project" value="UniProtKB-KW"/>
</dbReference>
<dbReference type="InterPro" id="IPR004437">
    <property type="entry name" value="ParB/RepB/Spo0J"/>
</dbReference>
<evidence type="ECO:0000256" key="5">
    <source>
        <dbReference type="SAM" id="MobiDB-lite"/>
    </source>
</evidence>
<dbReference type="InterPro" id="IPR041468">
    <property type="entry name" value="HTH_ParB/Spo0J"/>
</dbReference>
<dbReference type="Pfam" id="PF23552">
    <property type="entry name" value="ParB_C"/>
    <property type="match status" value="1"/>
</dbReference>
<reference evidence="7 8" key="1">
    <citation type="submission" date="2020-08" db="EMBL/GenBank/DDBJ databases">
        <title>Genomic Encyclopedia of Type Strains, Phase IV (KMG-IV): sequencing the most valuable type-strain genomes for metagenomic binning, comparative biology and taxonomic classification.</title>
        <authorList>
            <person name="Goeker M."/>
        </authorList>
    </citation>
    <scope>NUCLEOTIDE SEQUENCE [LARGE SCALE GENOMIC DNA]</scope>
    <source>
        <strain evidence="7 8">DSM 103737</strain>
    </source>
</reference>
<feature type="region of interest" description="Disordered" evidence="5">
    <location>
        <begin position="224"/>
        <end position="249"/>
    </location>
</feature>
<dbReference type="NCBIfam" id="TIGR00180">
    <property type="entry name" value="parB_part"/>
    <property type="match status" value="1"/>
</dbReference>
<dbReference type="InterPro" id="IPR057240">
    <property type="entry name" value="ParB_dimer_C"/>
</dbReference>
<dbReference type="PANTHER" id="PTHR33375:SF1">
    <property type="entry name" value="CHROMOSOME-PARTITIONING PROTEIN PARB-RELATED"/>
    <property type="match status" value="1"/>
</dbReference>
<dbReference type="AlphaFoldDB" id="A0A840BTY0"/>
<protein>
    <submittedName>
        <fullName evidence="7">ParB family chromosome partitioning protein</fullName>
    </submittedName>
</protein>
<dbReference type="GO" id="GO:0045881">
    <property type="term" value="P:positive regulation of sporulation resulting in formation of a cellular spore"/>
    <property type="evidence" value="ECO:0007669"/>
    <property type="project" value="TreeGrafter"/>
</dbReference>
<evidence type="ECO:0000313" key="8">
    <source>
        <dbReference type="Proteomes" id="UP000577362"/>
    </source>
</evidence>
<dbReference type="RefSeq" id="WP_183316459.1">
    <property type="nucleotide sequence ID" value="NZ_JACIEN010000002.1"/>
</dbReference>
<dbReference type="SMART" id="SM00470">
    <property type="entry name" value="ParB"/>
    <property type="match status" value="1"/>
</dbReference>
<comment type="similarity">
    <text evidence="1">Belongs to the ParB family.</text>
</comment>
<evidence type="ECO:0000256" key="2">
    <source>
        <dbReference type="ARBA" id="ARBA00022829"/>
    </source>
</evidence>
<sequence>MVDDPARSRLGRGLAALIGEVGEDFGDAGRGPRGQRAVPIEFLRPNPRNPRKVFDDEALDELANSIRERGLIQPIVVRAVPNLVDVFEIVAGERRWRGAQRAGLHEVPVVVIEADDRLALEIAIIENVQRADLNPIEEAVGYEQLMAEFQYSQNDLAQVIGKSRSHVANTLRLLRLPDSIKSKVNDGVLSAGHARALLSVSDPEAIAERVVAQGLNVRDVERIAQEEARGGEEPGREPRPRKEKDPDTRALEQALEDVLGLAVSVEHKAQGGEVRIRYKTLEQLDALCRRLRG</sequence>
<dbReference type="GO" id="GO:0005694">
    <property type="term" value="C:chromosome"/>
    <property type="evidence" value="ECO:0007669"/>
    <property type="project" value="TreeGrafter"/>
</dbReference>
<comment type="caution">
    <text evidence="7">The sequence shown here is derived from an EMBL/GenBank/DDBJ whole genome shotgun (WGS) entry which is preliminary data.</text>
</comment>
<evidence type="ECO:0000256" key="1">
    <source>
        <dbReference type="ARBA" id="ARBA00006295"/>
    </source>
</evidence>
<organism evidence="7 8">
    <name type="scientific">Chelatococcus caeni</name>
    <dbReference type="NCBI Taxonomy" id="1348468"/>
    <lineage>
        <taxon>Bacteria</taxon>
        <taxon>Pseudomonadati</taxon>
        <taxon>Pseudomonadota</taxon>
        <taxon>Alphaproteobacteria</taxon>
        <taxon>Hyphomicrobiales</taxon>
        <taxon>Chelatococcaceae</taxon>
        <taxon>Chelatococcus</taxon>
    </lineage>
</organism>
<name>A0A840BTY0_9HYPH</name>
<dbReference type="FunFam" id="3.90.1530.30:FF:000001">
    <property type="entry name" value="Chromosome partitioning protein ParB"/>
    <property type="match status" value="1"/>
</dbReference>
<dbReference type="SUPFAM" id="SSF110849">
    <property type="entry name" value="ParB/Sulfiredoxin"/>
    <property type="match status" value="1"/>
</dbReference>
<dbReference type="Pfam" id="PF17762">
    <property type="entry name" value="HTH_ParB"/>
    <property type="match status" value="1"/>
</dbReference>
<proteinExistence type="inferred from homology"/>
<feature type="domain" description="ParB-like N-terminal" evidence="6">
    <location>
        <begin position="36"/>
        <end position="128"/>
    </location>
</feature>
<dbReference type="FunFam" id="1.10.10.2830:FF:000001">
    <property type="entry name" value="Chromosome partitioning protein ParB"/>
    <property type="match status" value="1"/>
</dbReference>
<comment type="function">
    <text evidence="4">Involved in chromosome partition. Localize to both poles of the predivisional cell following completion of DNA replication. Binds to the DNA origin of replication.</text>
</comment>
<dbReference type="Pfam" id="PF02195">
    <property type="entry name" value="ParB_N"/>
    <property type="match status" value="1"/>
</dbReference>
<evidence type="ECO:0000256" key="4">
    <source>
        <dbReference type="ARBA" id="ARBA00025472"/>
    </source>
</evidence>
<dbReference type="CDD" id="cd16393">
    <property type="entry name" value="SPO0J_N"/>
    <property type="match status" value="1"/>
</dbReference>
<dbReference type="InterPro" id="IPR003115">
    <property type="entry name" value="ParB_N"/>
</dbReference>
<keyword evidence="3" id="KW-0238">DNA-binding</keyword>
<evidence type="ECO:0000256" key="3">
    <source>
        <dbReference type="ARBA" id="ARBA00023125"/>
    </source>
</evidence>
<dbReference type="PANTHER" id="PTHR33375">
    <property type="entry name" value="CHROMOSOME-PARTITIONING PROTEIN PARB-RELATED"/>
    <property type="match status" value="1"/>
</dbReference>
<keyword evidence="2" id="KW-0159">Chromosome partition</keyword>
<gene>
    <name evidence="7" type="ORF">GGR16_001940</name>
</gene>
<dbReference type="Gene3D" id="3.90.1530.30">
    <property type="match status" value="1"/>
</dbReference>